<dbReference type="Gene3D" id="3.40.190.10">
    <property type="entry name" value="Periplasmic binding protein-like II"/>
    <property type="match status" value="2"/>
</dbReference>
<keyword evidence="3" id="KW-1185">Reference proteome</keyword>
<accession>A0AAD2FZ59</accession>
<protein>
    <recommendedName>
        <fullName evidence="4">Extracellular solute-binding protein</fullName>
    </recommendedName>
</protein>
<keyword evidence="1" id="KW-0812">Transmembrane</keyword>
<keyword evidence="1" id="KW-0472">Membrane</keyword>
<proteinExistence type="predicted"/>
<organism evidence="2 3">
    <name type="scientific">Cylindrotheca closterium</name>
    <dbReference type="NCBI Taxonomy" id="2856"/>
    <lineage>
        <taxon>Eukaryota</taxon>
        <taxon>Sar</taxon>
        <taxon>Stramenopiles</taxon>
        <taxon>Ochrophyta</taxon>
        <taxon>Bacillariophyta</taxon>
        <taxon>Bacillariophyceae</taxon>
        <taxon>Bacillariophycidae</taxon>
        <taxon>Bacillariales</taxon>
        <taxon>Bacillariaceae</taxon>
        <taxon>Cylindrotheca</taxon>
    </lineage>
</organism>
<evidence type="ECO:0008006" key="4">
    <source>
        <dbReference type="Google" id="ProtNLM"/>
    </source>
</evidence>
<dbReference type="AlphaFoldDB" id="A0AAD2FZ59"/>
<gene>
    <name evidence="2" type="ORF">CYCCA115_LOCUS16683</name>
</gene>
<name>A0AAD2FZ59_9STRA</name>
<keyword evidence="1" id="KW-1133">Transmembrane helix</keyword>
<reference evidence="2" key="1">
    <citation type="submission" date="2023-08" db="EMBL/GenBank/DDBJ databases">
        <authorList>
            <person name="Audoor S."/>
            <person name="Bilcke G."/>
        </authorList>
    </citation>
    <scope>NUCLEOTIDE SEQUENCE</scope>
</reference>
<dbReference type="Proteomes" id="UP001295423">
    <property type="component" value="Unassembled WGS sequence"/>
</dbReference>
<feature type="transmembrane region" description="Helical" evidence="1">
    <location>
        <begin position="251"/>
        <end position="274"/>
    </location>
</feature>
<evidence type="ECO:0000256" key="1">
    <source>
        <dbReference type="SAM" id="Phobius"/>
    </source>
</evidence>
<comment type="caution">
    <text evidence="2">The sequence shown here is derived from an EMBL/GenBank/DDBJ whole genome shotgun (WGS) entry which is preliminary data.</text>
</comment>
<sequence>MLRLHEMHNQYGATDEFQKEVNWINNVHMNEGRCVLTYMWGDLFRRSNAKGSILHDKLGIARTPGSEMVLNRATGNLEKCARELCPYAIYHEDIGLVNSAPYAANGGWGAAISGNTSPEKQKALADFFLWAASRDQSDQYVIPKSTLPWYEINGQDPWRKSQLDVDKWVAQGFDRDLSKQYVESILTNLVSKNVAVEAQFPKAGEIMSVLDKVLHDYLLGDTIAPILEIYQRLRGVFVPNEEKNHLGGVRYIGMALMVIILWSSMGAAVWIIVLRNEMVVKVSQPLFLGLICLGTYHGLQYHLYGN</sequence>
<evidence type="ECO:0000313" key="2">
    <source>
        <dbReference type="EMBL" id="CAJ1957368.1"/>
    </source>
</evidence>
<feature type="transmembrane region" description="Helical" evidence="1">
    <location>
        <begin position="286"/>
        <end position="304"/>
    </location>
</feature>
<dbReference type="EMBL" id="CAKOGP040001939">
    <property type="protein sequence ID" value="CAJ1957368.1"/>
    <property type="molecule type" value="Genomic_DNA"/>
</dbReference>
<evidence type="ECO:0000313" key="3">
    <source>
        <dbReference type="Proteomes" id="UP001295423"/>
    </source>
</evidence>